<dbReference type="RefSeq" id="WP_131909702.1">
    <property type="nucleotide sequence ID" value="NZ_SMFM01000004.1"/>
</dbReference>
<organism evidence="1 2">
    <name type="scientific">Flavobacterium caseinilyticum</name>
    <dbReference type="NCBI Taxonomy" id="2541732"/>
    <lineage>
        <taxon>Bacteria</taxon>
        <taxon>Pseudomonadati</taxon>
        <taxon>Bacteroidota</taxon>
        <taxon>Flavobacteriia</taxon>
        <taxon>Flavobacteriales</taxon>
        <taxon>Flavobacteriaceae</taxon>
        <taxon>Flavobacterium</taxon>
    </lineage>
</organism>
<accession>A0A4R5AZ60</accession>
<name>A0A4R5AZ60_9FLAO</name>
<dbReference type="Proteomes" id="UP000295278">
    <property type="component" value="Unassembled WGS sequence"/>
</dbReference>
<sequence>MSFLRAFEHLKSKIVNHKSATISSIFSSINKIGKGAQHQQLLGLDGDIYQIILVIKGLEISKINFAELPLQTALIFLYQKITVRISALAEGSDPRVECAARAAGVAIGKFVR</sequence>
<gene>
    <name evidence="1" type="ORF">E0F89_10345</name>
</gene>
<evidence type="ECO:0000313" key="2">
    <source>
        <dbReference type="Proteomes" id="UP000295278"/>
    </source>
</evidence>
<dbReference type="AlphaFoldDB" id="A0A4R5AZ60"/>
<keyword evidence="2" id="KW-1185">Reference proteome</keyword>
<protein>
    <submittedName>
        <fullName evidence="1">Uncharacterized protein</fullName>
    </submittedName>
</protein>
<reference evidence="1 2" key="1">
    <citation type="submission" date="2019-03" db="EMBL/GenBank/DDBJ databases">
        <title>Flavobacterium AT-3-2 sp. nov., isolated from arctic soil.</title>
        <authorList>
            <person name="Chaudhary D.K."/>
        </authorList>
    </citation>
    <scope>NUCLEOTIDE SEQUENCE [LARGE SCALE GENOMIC DNA]</scope>
    <source>
        <strain evidence="1 2">AT-3-2</strain>
    </source>
</reference>
<dbReference type="EMBL" id="SMFM01000004">
    <property type="protein sequence ID" value="TDD75952.1"/>
    <property type="molecule type" value="Genomic_DNA"/>
</dbReference>
<comment type="caution">
    <text evidence="1">The sequence shown here is derived from an EMBL/GenBank/DDBJ whole genome shotgun (WGS) entry which is preliminary data.</text>
</comment>
<evidence type="ECO:0000313" key="1">
    <source>
        <dbReference type="EMBL" id="TDD75952.1"/>
    </source>
</evidence>
<proteinExistence type="predicted"/>